<proteinExistence type="predicted"/>
<comment type="caution">
    <text evidence="2">The sequence shown here is derived from an EMBL/GenBank/DDBJ whole genome shotgun (WGS) entry which is preliminary data.</text>
</comment>
<dbReference type="Proteomes" id="UP001285441">
    <property type="component" value="Unassembled WGS sequence"/>
</dbReference>
<accession>A0AAE0K9Q5</accession>
<keyword evidence="3" id="KW-1185">Reference proteome</keyword>
<reference evidence="2" key="1">
    <citation type="journal article" date="2023" name="Mol. Phylogenet. Evol.">
        <title>Genome-scale phylogeny and comparative genomics of the fungal order Sordariales.</title>
        <authorList>
            <person name="Hensen N."/>
            <person name="Bonometti L."/>
            <person name="Westerberg I."/>
            <person name="Brannstrom I.O."/>
            <person name="Guillou S."/>
            <person name="Cros-Aarteil S."/>
            <person name="Calhoun S."/>
            <person name="Haridas S."/>
            <person name="Kuo A."/>
            <person name="Mondo S."/>
            <person name="Pangilinan J."/>
            <person name="Riley R."/>
            <person name="LaButti K."/>
            <person name="Andreopoulos B."/>
            <person name="Lipzen A."/>
            <person name="Chen C."/>
            <person name="Yan M."/>
            <person name="Daum C."/>
            <person name="Ng V."/>
            <person name="Clum A."/>
            <person name="Steindorff A."/>
            <person name="Ohm R.A."/>
            <person name="Martin F."/>
            <person name="Silar P."/>
            <person name="Natvig D.O."/>
            <person name="Lalanne C."/>
            <person name="Gautier V."/>
            <person name="Ament-Velasquez S.L."/>
            <person name="Kruys A."/>
            <person name="Hutchinson M.I."/>
            <person name="Powell A.J."/>
            <person name="Barry K."/>
            <person name="Miller A.N."/>
            <person name="Grigoriev I.V."/>
            <person name="Debuchy R."/>
            <person name="Gladieux P."/>
            <person name="Hiltunen Thoren M."/>
            <person name="Johannesson H."/>
        </authorList>
    </citation>
    <scope>NUCLEOTIDE SEQUENCE</scope>
    <source>
        <strain evidence="2">CBS 232.78</strain>
    </source>
</reference>
<evidence type="ECO:0000313" key="2">
    <source>
        <dbReference type="EMBL" id="KAK3372666.1"/>
    </source>
</evidence>
<organism evidence="2 3">
    <name type="scientific">Podospora didyma</name>
    <dbReference type="NCBI Taxonomy" id="330526"/>
    <lineage>
        <taxon>Eukaryota</taxon>
        <taxon>Fungi</taxon>
        <taxon>Dikarya</taxon>
        <taxon>Ascomycota</taxon>
        <taxon>Pezizomycotina</taxon>
        <taxon>Sordariomycetes</taxon>
        <taxon>Sordariomycetidae</taxon>
        <taxon>Sordariales</taxon>
        <taxon>Podosporaceae</taxon>
        <taxon>Podospora</taxon>
    </lineage>
</organism>
<gene>
    <name evidence="2" type="ORF">B0H63DRAFT_564045</name>
</gene>
<evidence type="ECO:0000256" key="1">
    <source>
        <dbReference type="SAM" id="SignalP"/>
    </source>
</evidence>
<reference evidence="2" key="2">
    <citation type="submission" date="2023-06" db="EMBL/GenBank/DDBJ databases">
        <authorList>
            <consortium name="Lawrence Berkeley National Laboratory"/>
            <person name="Haridas S."/>
            <person name="Hensen N."/>
            <person name="Bonometti L."/>
            <person name="Westerberg I."/>
            <person name="Brannstrom I.O."/>
            <person name="Guillou S."/>
            <person name="Cros-Aarteil S."/>
            <person name="Calhoun S."/>
            <person name="Kuo A."/>
            <person name="Mondo S."/>
            <person name="Pangilinan J."/>
            <person name="Riley R."/>
            <person name="LaButti K."/>
            <person name="Andreopoulos B."/>
            <person name="Lipzen A."/>
            <person name="Chen C."/>
            <person name="Yanf M."/>
            <person name="Daum C."/>
            <person name="Ng V."/>
            <person name="Clum A."/>
            <person name="Steindorff A."/>
            <person name="Ohm R."/>
            <person name="Martin F."/>
            <person name="Silar P."/>
            <person name="Natvig D."/>
            <person name="Lalanne C."/>
            <person name="Gautier V."/>
            <person name="Ament-velasquez S.L."/>
            <person name="Kruys A."/>
            <person name="Hutchinson M.I."/>
            <person name="Powell A.J."/>
            <person name="Barry K."/>
            <person name="Miller A.N."/>
            <person name="Grigoriev I.V."/>
            <person name="Debuchy R."/>
            <person name="Gladieux P."/>
            <person name="Thoren M.H."/>
            <person name="Johannesson H."/>
        </authorList>
    </citation>
    <scope>NUCLEOTIDE SEQUENCE</scope>
    <source>
        <strain evidence="2">CBS 232.78</strain>
    </source>
</reference>
<dbReference type="AlphaFoldDB" id="A0AAE0K9Q5"/>
<keyword evidence="1" id="KW-0732">Signal</keyword>
<protein>
    <submittedName>
        <fullName evidence="2">Uncharacterized protein</fullName>
    </submittedName>
</protein>
<sequence>MVLICKTSGVLLLQAAAFFTAVAARCRPVCSLDDPVLVLLNSGDAGIPFCSDFLGLPVSTVGATVTPTVLATVTETSYVTEVLTTIDGTVTVTVPVPARTTTVAPVKRDDSVPSVAYPDWLPSTYKASRISSACACLSIPLSIATDTATAEPVTITAPVTITETATSTIHETAIATETALPVPITRRTKIEILRKDTQANVGWLYYGNGPAIGTTEAQGATFSFTLDPSTTTNTQVRINFEGVTPAALGFSKENNPTNNVELEDSYGSVSNLAGTPPGSRPVLGGTNGFGKYETDIWTINTETRMISWQWIATSGALPTIYMYRVGGRLYAVGNVNAYNSATGGVSSQKYEVILRYSVVVM</sequence>
<name>A0AAE0K9Q5_9PEZI</name>
<evidence type="ECO:0000313" key="3">
    <source>
        <dbReference type="Proteomes" id="UP001285441"/>
    </source>
</evidence>
<feature type="chain" id="PRO_5041989594" evidence="1">
    <location>
        <begin position="25"/>
        <end position="361"/>
    </location>
</feature>
<dbReference type="EMBL" id="JAULSW010000008">
    <property type="protein sequence ID" value="KAK3372666.1"/>
    <property type="molecule type" value="Genomic_DNA"/>
</dbReference>
<feature type="signal peptide" evidence="1">
    <location>
        <begin position="1"/>
        <end position="24"/>
    </location>
</feature>